<proteinExistence type="predicted"/>
<feature type="compositionally biased region" description="Acidic residues" evidence="1">
    <location>
        <begin position="136"/>
        <end position="177"/>
    </location>
</feature>
<evidence type="ECO:0000256" key="1">
    <source>
        <dbReference type="SAM" id="MobiDB-lite"/>
    </source>
</evidence>
<keyword evidence="2" id="KW-1185">Reference proteome</keyword>
<accession>A0AAF5DDH6</accession>
<organism evidence="2 3">
    <name type="scientific">Strongyloides stercoralis</name>
    <name type="common">Threadworm</name>
    <dbReference type="NCBI Taxonomy" id="6248"/>
    <lineage>
        <taxon>Eukaryota</taxon>
        <taxon>Metazoa</taxon>
        <taxon>Ecdysozoa</taxon>
        <taxon>Nematoda</taxon>
        <taxon>Chromadorea</taxon>
        <taxon>Rhabditida</taxon>
        <taxon>Tylenchina</taxon>
        <taxon>Panagrolaimomorpha</taxon>
        <taxon>Strongyloidoidea</taxon>
        <taxon>Strongyloididae</taxon>
        <taxon>Strongyloides</taxon>
    </lineage>
</organism>
<feature type="region of interest" description="Disordered" evidence="1">
    <location>
        <begin position="103"/>
        <end position="177"/>
    </location>
</feature>
<protein>
    <submittedName>
        <fullName evidence="3">Calponin family repeat-containing domain protein</fullName>
    </submittedName>
</protein>
<sequence length="177" mass="20532">MTAPGMPRWNVTKDKSLGYRGKEIDEEKKRLSDGIVPLQSGTNKLASQKGMTGFGTPRNILIKNGWKQEWIEEYETALKEWEESRPPGSASSVDPFGHYKKKFEERELSKGNSGKSLNLGEKEEENQKEIEKNTENEVEEDDKENEESQQEEDEIEEEIEEEEEVEEEEEEEEDDDE</sequence>
<dbReference type="Proteomes" id="UP000035681">
    <property type="component" value="Unplaced"/>
</dbReference>
<dbReference type="InterPro" id="IPR000557">
    <property type="entry name" value="Calponin_repeat"/>
</dbReference>
<evidence type="ECO:0000313" key="2">
    <source>
        <dbReference type="Proteomes" id="UP000035681"/>
    </source>
</evidence>
<dbReference type="AlphaFoldDB" id="A0AAF5DDH6"/>
<dbReference type="PROSITE" id="PS01052">
    <property type="entry name" value="CALPONIN_1"/>
    <property type="match status" value="1"/>
</dbReference>
<feature type="compositionally biased region" description="Basic and acidic residues" evidence="1">
    <location>
        <begin position="125"/>
        <end position="135"/>
    </location>
</feature>
<dbReference type="PROSITE" id="PS51122">
    <property type="entry name" value="CALPONIN_2"/>
    <property type="match status" value="1"/>
</dbReference>
<evidence type="ECO:0000313" key="3">
    <source>
        <dbReference type="WBParaSite" id="TCONS_00010883.p1"/>
    </source>
</evidence>
<name>A0AAF5DDH6_STRER</name>
<dbReference type="WBParaSite" id="TCONS_00010883.p1">
    <property type="protein sequence ID" value="TCONS_00010883.p1"/>
    <property type="gene ID" value="XLOC_004676"/>
</dbReference>
<reference evidence="3" key="1">
    <citation type="submission" date="2024-02" db="UniProtKB">
        <authorList>
            <consortium name="WormBaseParasite"/>
        </authorList>
    </citation>
    <scope>IDENTIFICATION</scope>
</reference>
<dbReference type="Pfam" id="PF00402">
    <property type="entry name" value="Calponin"/>
    <property type="match status" value="1"/>
</dbReference>